<dbReference type="STRING" id="660122.C7Z4K8"/>
<feature type="compositionally biased region" description="Low complexity" evidence="1">
    <location>
        <begin position="420"/>
        <end position="443"/>
    </location>
</feature>
<dbReference type="eggNOG" id="ENOG502SNDG">
    <property type="taxonomic scope" value="Eukaryota"/>
</dbReference>
<feature type="compositionally biased region" description="Acidic residues" evidence="1">
    <location>
        <begin position="764"/>
        <end position="784"/>
    </location>
</feature>
<dbReference type="GeneID" id="9678461"/>
<name>C7Z4K8_FUSV7</name>
<dbReference type="KEGG" id="nhe:NECHADRAFT_99271"/>
<feature type="compositionally biased region" description="Basic and acidic residues" evidence="1">
    <location>
        <begin position="785"/>
        <end position="801"/>
    </location>
</feature>
<feature type="compositionally biased region" description="Polar residues" evidence="1">
    <location>
        <begin position="398"/>
        <end position="407"/>
    </location>
</feature>
<evidence type="ECO:0000256" key="2">
    <source>
        <dbReference type="SAM" id="SignalP"/>
    </source>
</evidence>
<organism evidence="3 4">
    <name type="scientific">Fusarium vanettenii (strain ATCC MYA-4622 / CBS 123669 / FGSC 9596 / NRRL 45880 / 77-13-4)</name>
    <name type="common">Fusarium solani subsp. pisi</name>
    <dbReference type="NCBI Taxonomy" id="660122"/>
    <lineage>
        <taxon>Eukaryota</taxon>
        <taxon>Fungi</taxon>
        <taxon>Dikarya</taxon>
        <taxon>Ascomycota</taxon>
        <taxon>Pezizomycotina</taxon>
        <taxon>Sordariomycetes</taxon>
        <taxon>Hypocreomycetidae</taxon>
        <taxon>Hypocreales</taxon>
        <taxon>Nectriaceae</taxon>
        <taxon>Fusarium</taxon>
        <taxon>Fusarium solani species complex</taxon>
        <taxon>Fusarium vanettenii</taxon>
    </lineage>
</organism>
<accession>C7Z4K8</accession>
<feature type="compositionally biased region" description="Low complexity" evidence="1">
    <location>
        <begin position="168"/>
        <end position="177"/>
    </location>
</feature>
<dbReference type="HOGENOM" id="CLU_017324_0_0_1"/>
<feature type="compositionally biased region" description="Low complexity" evidence="1">
    <location>
        <begin position="191"/>
        <end position="205"/>
    </location>
</feature>
<feature type="compositionally biased region" description="Low complexity" evidence="1">
    <location>
        <begin position="347"/>
        <end position="360"/>
    </location>
</feature>
<dbReference type="OrthoDB" id="5420777at2759"/>
<dbReference type="InParanoid" id="C7Z4K8"/>
<keyword evidence="4" id="KW-1185">Reference proteome</keyword>
<dbReference type="AlphaFoldDB" id="C7Z4K8"/>
<dbReference type="RefSeq" id="XP_003046076.1">
    <property type="nucleotide sequence ID" value="XM_003046030.1"/>
</dbReference>
<dbReference type="Proteomes" id="UP000005206">
    <property type="component" value="Chromosome 2"/>
</dbReference>
<feature type="signal peptide" evidence="2">
    <location>
        <begin position="1"/>
        <end position="20"/>
    </location>
</feature>
<gene>
    <name evidence="3" type="ORF">NECHADRAFT_99271</name>
</gene>
<feature type="region of interest" description="Disordered" evidence="1">
    <location>
        <begin position="738"/>
        <end position="811"/>
    </location>
</feature>
<dbReference type="OMA" id="IATPNYC"/>
<protein>
    <submittedName>
        <fullName evidence="3">Uncharacterized protein</fullName>
    </submittedName>
</protein>
<sequence length="831" mass="86380">MHLHTVALLSIAALVHSVDGIVVRRDVVNREAAPARFPLINSTIVATSSSGTTTRLLTPSTSALKTTTSVPSSFASSLTTEAAKSVSLKDPLTAGYKDQTKSSSGPSAQPHVGTKIISAPNDHSFSKHHSPSFSAIPAKAPPSEANQAPDTGASPDNSRGSGNRARPQQASDQQASDHSLPNAAVESGNNARPAPEAASTASAPSRGRVRTKHAPDLSFPTTSGLNKTRTSTSSSNEWYGTTITFEGNGTFTAVPAVSSTPCTSLGEYEPVTVFSIVYTATTTLYGNYSDYTAPYPAIKTPNYCPTSSGTFGEEEPTSAPKPGQPEPPRPSGGFGVTTKRPGQPVETFSSSRRTVTFVTTDKNPAVVVTSKPPPRFNRPTQGVNGLPISRKQMARPSNMPQDGNSHQPGGDNQDARPQQRPESQPQQQSGSQPQQRPQSQSQPQPQPQPQPQLGSPRTFSVTARGPEVIINDHTFSDLRPGQTTTATADHGTFTIFPSKVVGEGATVKKPQPLGSVVSAATPTQATIGGVPVVVSGSEAVVGSTTFKLPFVGISTRIEVPVAGATARVEERPVSIVPGTIVVDDETLTYRAVGAPQTDVIIQGGEMVTASGVSIYVFRSTTLTYGPGIPATTQVVDDDTITIGPSGVIVEATTLGGTSAKATDTKYQIVGGATITKVSPSWVIIDGTTFTAGPGAKSTTKVIGGETVTIGPSGIAISTTLTVRYPFGASTVTTIKATATGTGTDSLPTETGSTNKEAKKKGSSEDDEDEDEDEDDGDENDEDEKDESKDKDKGKGKGKNDDDSGAASQRFGLTGGMTGFCIAIGVLTWIWI</sequence>
<dbReference type="EMBL" id="GG698910">
    <property type="protein sequence ID" value="EEU40363.1"/>
    <property type="molecule type" value="Genomic_DNA"/>
</dbReference>
<feature type="region of interest" description="Disordered" evidence="1">
    <location>
        <begin position="306"/>
        <end position="459"/>
    </location>
</feature>
<proteinExistence type="predicted"/>
<dbReference type="VEuPathDB" id="FungiDB:NECHADRAFT_99271"/>
<reference evidence="3 4" key="1">
    <citation type="journal article" date="2009" name="PLoS Genet.">
        <title>The genome of Nectria haematococca: contribution of supernumerary chromosomes to gene expansion.</title>
        <authorList>
            <person name="Coleman J.J."/>
            <person name="Rounsley S.D."/>
            <person name="Rodriguez-Carres M."/>
            <person name="Kuo A."/>
            <person name="Wasmann C.C."/>
            <person name="Grimwood J."/>
            <person name="Schmutz J."/>
            <person name="Taga M."/>
            <person name="White G.J."/>
            <person name="Zhou S."/>
            <person name="Schwartz D.C."/>
            <person name="Freitag M."/>
            <person name="Ma L.J."/>
            <person name="Danchin E.G."/>
            <person name="Henrissat B."/>
            <person name="Coutinho P.M."/>
            <person name="Nelson D.R."/>
            <person name="Straney D."/>
            <person name="Napoli C.A."/>
            <person name="Barker B.M."/>
            <person name="Gribskov M."/>
            <person name="Rep M."/>
            <person name="Kroken S."/>
            <person name="Molnar I."/>
            <person name="Rensing C."/>
            <person name="Kennell J.C."/>
            <person name="Zamora J."/>
            <person name="Farman M.L."/>
            <person name="Selker E.U."/>
            <person name="Salamov A."/>
            <person name="Shapiro H."/>
            <person name="Pangilinan J."/>
            <person name="Lindquist E."/>
            <person name="Lamers C."/>
            <person name="Grigoriev I.V."/>
            <person name="Geiser D.M."/>
            <person name="Covert S.F."/>
            <person name="Temporini E."/>
            <person name="Vanetten H.D."/>
        </authorList>
    </citation>
    <scope>NUCLEOTIDE SEQUENCE [LARGE SCALE GENOMIC DNA]</scope>
    <source>
        <strain evidence="4">ATCC MYA-4622 / CBS 123669 / FGSC 9596 / NRRL 45880 / 77-13-4</strain>
    </source>
</reference>
<evidence type="ECO:0000256" key="1">
    <source>
        <dbReference type="SAM" id="MobiDB-lite"/>
    </source>
</evidence>
<evidence type="ECO:0000313" key="3">
    <source>
        <dbReference type="EMBL" id="EEU40363.1"/>
    </source>
</evidence>
<feature type="compositionally biased region" description="Polar residues" evidence="1">
    <location>
        <begin position="144"/>
        <end position="161"/>
    </location>
</feature>
<feature type="chain" id="PRO_5002988818" evidence="2">
    <location>
        <begin position="21"/>
        <end position="831"/>
    </location>
</feature>
<feature type="region of interest" description="Disordered" evidence="1">
    <location>
        <begin position="94"/>
        <end position="239"/>
    </location>
</feature>
<feature type="compositionally biased region" description="Polar residues" evidence="1">
    <location>
        <begin position="219"/>
        <end position="239"/>
    </location>
</feature>
<keyword evidence="2" id="KW-0732">Signal</keyword>
<evidence type="ECO:0000313" key="4">
    <source>
        <dbReference type="Proteomes" id="UP000005206"/>
    </source>
</evidence>
<feature type="compositionally biased region" description="Polar residues" evidence="1">
    <location>
        <begin position="744"/>
        <end position="754"/>
    </location>
</feature>